<dbReference type="CDD" id="cd00464">
    <property type="entry name" value="SK"/>
    <property type="match status" value="1"/>
</dbReference>
<evidence type="ECO:0000256" key="2">
    <source>
        <dbReference type="ARBA" id="ARBA00022679"/>
    </source>
</evidence>
<dbReference type="GO" id="GO:0009073">
    <property type="term" value="P:aromatic amino acid family biosynthetic process"/>
    <property type="evidence" value="ECO:0007669"/>
    <property type="project" value="UniProtKB-KW"/>
</dbReference>
<dbReference type="Pfam" id="PF01202">
    <property type="entry name" value="SKI"/>
    <property type="match status" value="1"/>
</dbReference>
<dbReference type="GO" id="GO:0005829">
    <property type="term" value="C:cytosol"/>
    <property type="evidence" value="ECO:0007669"/>
    <property type="project" value="TreeGrafter"/>
</dbReference>
<keyword evidence="2" id="KW-0808">Transferase</keyword>
<keyword evidence="3" id="KW-0547">Nucleotide-binding</keyword>
<dbReference type="EMBL" id="UINC01001554">
    <property type="protein sequence ID" value="SUZ83514.1"/>
    <property type="molecule type" value="Genomic_DNA"/>
</dbReference>
<accession>A0A381QX26</accession>
<sequence length="169" mass="19754">MKKNLVLTGMMGVGKSTIGKLLSKKLNIQFEDIDEIIERKLSLSIKEIFETKGEKFFREIEEKVSIELLQKERIIIALGGGAFLNNLIRKNLKKFSISIWLDLSPKHIFQRIKKNKRRPLLNHAKSEKDVEEIYKKRKAIYSLADFRINCDLKAKYAIVKEITKIYEDI</sequence>
<dbReference type="Gene3D" id="3.40.50.300">
    <property type="entry name" value="P-loop containing nucleotide triphosphate hydrolases"/>
    <property type="match status" value="1"/>
</dbReference>
<dbReference type="PANTHER" id="PTHR21087">
    <property type="entry name" value="SHIKIMATE KINASE"/>
    <property type="match status" value="1"/>
</dbReference>
<protein>
    <recommendedName>
        <fullName evidence="8">Shikimate kinase</fullName>
    </recommendedName>
</protein>
<dbReference type="PRINTS" id="PR01100">
    <property type="entry name" value="SHIKIMTKNASE"/>
</dbReference>
<dbReference type="SUPFAM" id="SSF52540">
    <property type="entry name" value="P-loop containing nucleoside triphosphate hydrolases"/>
    <property type="match status" value="1"/>
</dbReference>
<evidence type="ECO:0000256" key="1">
    <source>
        <dbReference type="ARBA" id="ARBA00022605"/>
    </source>
</evidence>
<dbReference type="AlphaFoldDB" id="A0A381QX26"/>
<dbReference type="GO" id="GO:0008652">
    <property type="term" value="P:amino acid biosynthetic process"/>
    <property type="evidence" value="ECO:0007669"/>
    <property type="project" value="UniProtKB-KW"/>
</dbReference>
<evidence type="ECO:0008006" key="8">
    <source>
        <dbReference type="Google" id="ProtNLM"/>
    </source>
</evidence>
<evidence type="ECO:0000313" key="7">
    <source>
        <dbReference type="EMBL" id="SUZ83514.1"/>
    </source>
</evidence>
<evidence type="ECO:0000256" key="3">
    <source>
        <dbReference type="ARBA" id="ARBA00022741"/>
    </source>
</evidence>
<proteinExistence type="inferred from homology"/>
<name>A0A381QX26_9ZZZZ</name>
<dbReference type="HAMAP" id="MF_00109">
    <property type="entry name" value="Shikimate_kinase"/>
    <property type="match status" value="1"/>
</dbReference>
<gene>
    <name evidence="7" type="ORF">METZ01_LOCUS36368</name>
</gene>
<reference evidence="7" key="1">
    <citation type="submission" date="2018-05" db="EMBL/GenBank/DDBJ databases">
        <authorList>
            <person name="Lanie J.A."/>
            <person name="Ng W.-L."/>
            <person name="Kazmierczak K.M."/>
            <person name="Andrzejewski T.M."/>
            <person name="Davidsen T.M."/>
            <person name="Wayne K.J."/>
            <person name="Tettelin H."/>
            <person name="Glass J.I."/>
            <person name="Rusch D."/>
            <person name="Podicherti R."/>
            <person name="Tsui H.-C.T."/>
            <person name="Winkler M.E."/>
        </authorList>
    </citation>
    <scope>NUCLEOTIDE SEQUENCE</scope>
</reference>
<dbReference type="InterPro" id="IPR027417">
    <property type="entry name" value="P-loop_NTPase"/>
</dbReference>
<evidence type="ECO:0000256" key="5">
    <source>
        <dbReference type="ARBA" id="ARBA00022840"/>
    </source>
</evidence>
<keyword evidence="4" id="KW-0418">Kinase</keyword>
<dbReference type="GO" id="GO:0004765">
    <property type="term" value="F:shikimate kinase activity"/>
    <property type="evidence" value="ECO:0007669"/>
    <property type="project" value="TreeGrafter"/>
</dbReference>
<dbReference type="PANTHER" id="PTHR21087:SF16">
    <property type="entry name" value="SHIKIMATE KINASE 1, CHLOROPLASTIC"/>
    <property type="match status" value="1"/>
</dbReference>
<dbReference type="GO" id="GO:0005524">
    <property type="term" value="F:ATP binding"/>
    <property type="evidence" value="ECO:0007669"/>
    <property type="project" value="UniProtKB-KW"/>
</dbReference>
<keyword evidence="6" id="KW-0057">Aromatic amino acid biosynthesis</keyword>
<evidence type="ECO:0000256" key="4">
    <source>
        <dbReference type="ARBA" id="ARBA00022777"/>
    </source>
</evidence>
<keyword evidence="1" id="KW-0028">Amino-acid biosynthesis</keyword>
<dbReference type="InterPro" id="IPR000623">
    <property type="entry name" value="Shikimate_kinase/TSH1"/>
</dbReference>
<dbReference type="InterPro" id="IPR031322">
    <property type="entry name" value="Shikimate/glucono_kinase"/>
</dbReference>
<keyword evidence="5" id="KW-0067">ATP-binding</keyword>
<evidence type="ECO:0000256" key="6">
    <source>
        <dbReference type="ARBA" id="ARBA00023141"/>
    </source>
</evidence>
<organism evidence="7">
    <name type="scientific">marine metagenome</name>
    <dbReference type="NCBI Taxonomy" id="408172"/>
    <lineage>
        <taxon>unclassified sequences</taxon>
        <taxon>metagenomes</taxon>
        <taxon>ecological metagenomes</taxon>
    </lineage>
</organism>